<dbReference type="SUPFAM" id="SSF50346">
    <property type="entry name" value="PRC-barrel domain"/>
    <property type="match status" value="1"/>
</dbReference>
<organism evidence="4 5">
    <name type="scientific">Pontibacter qinzhouensis</name>
    <dbReference type="NCBI Taxonomy" id="2603253"/>
    <lineage>
        <taxon>Bacteria</taxon>
        <taxon>Pseudomonadati</taxon>
        <taxon>Bacteroidota</taxon>
        <taxon>Cytophagia</taxon>
        <taxon>Cytophagales</taxon>
        <taxon>Hymenobacteraceae</taxon>
        <taxon>Pontibacter</taxon>
    </lineage>
</organism>
<dbReference type="Proteomes" id="UP000321926">
    <property type="component" value="Unassembled WGS sequence"/>
</dbReference>
<name>A0A5C8KA57_9BACT</name>
<dbReference type="InterPro" id="IPR014747">
    <property type="entry name" value="Bac_photo_RC_H_C"/>
</dbReference>
<feature type="compositionally biased region" description="Low complexity" evidence="1">
    <location>
        <begin position="172"/>
        <end position="183"/>
    </location>
</feature>
<dbReference type="GO" id="GO:0019684">
    <property type="term" value="P:photosynthesis, light reaction"/>
    <property type="evidence" value="ECO:0007669"/>
    <property type="project" value="InterPro"/>
</dbReference>
<dbReference type="OrthoDB" id="581516at2"/>
<evidence type="ECO:0000259" key="2">
    <source>
        <dbReference type="Pfam" id="PF05239"/>
    </source>
</evidence>
<proteinExistence type="predicted"/>
<dbReference type="Gene3D" id="3.90.50.10">
    <property type="entry name" value="Photosynthetic Reaction Center, subunit H, domain 2"/>
    <property type="match status" value="1"/>
</dbReference>
<feature type="region of interest" description="Disordered" evidence="1">
    <location>
        <begin position="161"/>
        <end position="183"/>
    </location>
</feature>
<dbReference type="InterPro" id="IPR027275">
    <property type="entry name" value="PRC-brl_dom"/>
</dbReference>
<dbReference type="RefSeq" id="WP_147920781.1">
    <property type="nucleotide sequence ID" value="NZ_VRTY01000015.1"/>
</dbReference>
<reference evidence="4 5" key="1">
    <citation type="submission" date="2019-08" db="EMBL/GenBank/DDBJ databases">
        <authorList>
            <person name="Shi S."/>
        </authorList>
    </citation>
    <scope>NUCLEOTIDE SEQUENCE [LARGE SCALE GENOMIC DNA]</scope>
    <source>
        <strain evidence="4 5">GY10130</strain>
    </source>
</reference>
<dbReference type="Pfam" id="PF09557">
    <property type="entry name" value="DUF2382"/>
    <property type="match status" value="1"/>
</dbReference>
<gene>
    <name evidence="4" type="ORF">FVR03_05750</name>
</gene>
<keyword evidence="5" id="KW-1185">Reference proteome</keyword>
<feature type="compositionally biased region" description="Basic and acidic residues" evidence="1">
    <location>
        <begin position="282"/>
        <end position="293"/>
    </location>
</feature>
<feature type="domain" description="DUF2382" evidence="3">
    <location>
        <begin position="186"/>
        <end position="295"/>
    </location>
</feature>
<dbReference type="InterPro" id="IPR011033">
    <property type="entry name" value="PRC_barrel-like_sf"/>
</dbReference>
<dbReference type="InterPro" id="IPR019060">
    <property type="entry name" value="DUF2382"/>
</dbReference>
<dbReference type="Pfam" id="PF05239">
    <property type="entry name" value="PRC"/>
    <property type="match status" value="1"/>
</dbReference>
<dbReference type="EMBL" id="VRTY01000015">
    <property type="protein sequence ID" value="TXK49824.1"/>
    <property type="molecule type" value="Genomic_DNA"/>
</dbReference>
<evidence type="ECO:0000313" key="5">
    <source>
        <dbReference type="Proteomes" id="UP000321926"/>
    </source>
</evidence>
<evidence type="ECO:0000313" key="4">
    <source>
        <dbReference type="EMBL" id="TXK49824.1"/>
    </source>
</evidence>
<evidence type="ECO:0000256" key="1">
    <source>
        <dbReference type="SAM" id="MobiDB-lite"/>
    </source>
</evidence>
<feature type="region of interest" description="Disordered" evidence="1">
    <location>
        <begin position="282"/>
        <end position="334"/>
    </location>
</feature>
<feature type="compositionally biased region" description="Basic and acidic residues" evidence="1">
    <location>
        <begin position="317"/>
        <end position="334"/>
    </location>
</feature>
<accession>A0A5C8KA57</accession>
<dbReference type="GO" id="GO:0030077">
    <property type="term" value="C:plasma membrane light-harvesting complex"/>
    <property type="evidence" value="ECO:0007669"/>
    <property type="project" value="InterPro"/>
</dbReference>
<sequence length="334" mass="37689">MNENEKLNNNNQLIELGGSDYEIVDGQPDIRGWKVKNAQDETIGEVDELIFDPSALKVRYIVLDLEGNVFDLEPRDVIVPIGAAELHESDDLVYLSQVTADQLQTLPEYRRGSLDRDHELQVRNIFGGLGAAGVAGAAATTSLQDTDYNYDEEFFNEDNLYRRRQPGTPPVTDTTDISDTGTGSIPIIEEDLQVGKRTIETGGARIRSKITERPVEEDITLREESVYVNREPVNRPASESDLDTFKEGEIEITEHTEVPVVSKEANVVEEVTIRKEVEEHEETIRDTVHKTDVEITELTPNNPDRPADLDDDTYLDDEARRRNRLDSDRDEPVI</sequence>
<feature type="domain" description="PRC-barrel" evidence="2">
    <location>
        <begin position="28"/>
        <end position="93"/>
    </location>
</feature>
<protein>
    <submittedName>
        <fullName evidence="4">DUF2382 domain-containing protein</fullName>
    </submittedName>
</protein>
<dbReference type="AlphaFoldDB" id="A0A5C8KA57"/>
<evidence type="ECO:0000259" key="3">
    <source>
        <dbReference type="Pfam" id="PF09557"/>
    </source>
</evidence>
<comment type="caution">
    <text evidence="4">The sequence shown here is derived from an EMBL/GenBank/DDBJ whole genome shotgun (WGS) entry which is preliminary data.</text>
</comment>